<proteinExistence type="predicted"/>
<reference evidence="3" key="1">
    <citation type="journal article" date="2017" name="Nat. Commun.">
        <title>The asparagus genome sheds light on the origin and evolution of a young Y chromosome.</title>
        <authorList>
            <person name="Harkess A."/>
            <person name="Zhou J."/>
            <person name="Xu C."/>
            <person name="Bowers J.E."/>
            <person name="Van der Hulst R."/>
            <person name="Ayyampalayam S."/>
            <person name="Mercati F."/>
            <person name="Riccardi P."/>
            <person name="McKain M.R."/>
            <person name="Kakrana A."/>
            <person name="Tang H."/>
            <person name="Ray J."/>
            <person name="Groenendijk J."/>
            <person name="Arikit S."/>
            <person name="Mathioni S.M."/>
            <person name="Nakano M."/>
            <person name="Shan H."/>
            <person name="Telgmann-Rauber A."/>
            <person name="Kanno A."/>
            <person name="Yue Z."/>
            <person name="Chen H."/>
            <person name="Li W."/>
            <person name="Chen Y."/>
            <person name="Xu X."/>
            <person name="Zhang Y."/>
            <person name="Luo S."/>
            <person name="Chen H."/>
            <person name="Gao J."/>
            <person name="Mao Z."/>
            <person name="Pires J.C."/>
            <person name="Luo M."/>
            <person name="Kudrna D."/>
            <person name="Wing R.A."/>
            <person name="Meyers B.C."/>
            <person name="Yi K."/>
            <person name="Kong H."/>
            <person name="Lavrijsen P."/>
            <person name="Sunseri F."/>
            <person name="Falavigna A."/>
            <person name="Ye Y."/>
            <person name="Leebens-Mack J.H."/>
            <person name="Chen G."/>
        </authorList>
    </citation>
    <scope>NUCLEOTIDE SEQUENCE [LARGE SCALE GENOMIC DNA]</scope>
    <source>
        <strain evidence="3">cv. DH0086</strain>
    </source>
</reference>
<evidence type="ECO:0000313" key="2">
    <source>
        <dbReference type="EMBL" id="ONK79852.1"/>
    </source>
</evidence>
<gene>
    <name evidence="2" type="ORF">A4U43_C01F10820</name>
</gene>
<dbReference type="Gramene" id="ONK79852">
    <property type="protein sequence ID" value="ONK79852"/>
    <property type="gene ID" value="A4U43_C01F10820"/>
</dbReference>
<name>A0A5P1FP06_ASPOF</name>
<accession>A0A5P1FP06</accession>
<feature type="region of interest" description="Disordered" evidence="1">
    <location>
        <begin position="1"/>
        <end position="23"/>
    </location>
</feature>
<feature type="compositionally biased region" description="Basic and acidic residues" evidence="1">
    <location>
        <begin position="1"/>
        <end position="10"/>
    </location>
</feature>
<dbReference type="AlphaFoldDB" id="A0A5P1FP06"/>
<keyword evidence="3" id="KW-1185">Reference proteome</keyword>
<dbReference type="EMBL" id="CM007381">
    <property type="protein sequence ID" value="ONK79852.1"/>
    <property type="molecule type" value="Genomic_DNA"/>
</dbReference>
<organism evidence="2 3">
    <name type="scientific">Asparagus officinalis</name>
    <name type="common">Garden asparagus</name>
    <dbReference type="NCBI Taxonomy" id="4686"/>
    <lineage>
        <taxon>Eukaryota</taxon>
        <taxon>Viridiplantae</taxon>
        <taxon>Streptophyta</taxon>
        <taxon>Embryophyta</taxon>
        <taxon>Tracheophyta</taxon>
        <taxon>Spermatophyta</taxon>
        <taxon>Magnoliopsida</taxon>
        <taxon>Liliopsida</taxon>
        <taxon>Asparagales</taxon>
        <taxon>Asparagaceae</taxon>
        <taxon>Asparagoideae</taxon>
        <taxon>Asparagus</taxon>
    </lineage>
</organism>
<evidence type="ECO:0000313" key="3">
    <source>
        <dbReference type="Proteomes" id="UP000243459"/>
    </source>
</evidence>
<sequence>MRSGWVHDRSISSPPHTATGRWRRSNPRGCLVLGGFLKCLAPEQSPGLRPEDPLVTKGANTAYMDIELVGECFGVLSSFGQF</sequence>
<evidence type="ECO:0000256" key="1">
    <source>
        <dbReference type="SAM" id="MobiDB-lite"/>
    </source>
</evidence>
<dbReference type="Proteomes" id="UP000243459">
    <property type="component" value="Chromosome 1"/>
</dbReference>
<protein>
    <submittedName>
        <fullName evidence="2">Uncharacterized protein</fullName>
    </submittedName>
</protein>